<gene>
    <name evidence="3 4 5 6 7 8 9 10 11 12 13 14 15" type="primary">LOC104215834</name>
</gene>
<dbReference type="RefSeq" id="XP_009764052.1">
    <property type="nucleotide sequence ID" value="XM_009765750.1"/>
</dbReference>
<reference evidence="2" key="1">
    <citation type="journal article" date="2013" name="Genome Biol.">
        <title>Reference genomes and transcriptomes of Nicotiana sylvestris and Nicotiana tomentosiformis.</title>
        <authorList>
            <person name="Sierro N."/>
            <person name="Battey J.N."/>
            <person name="Ouadi S."/>
            <person name="Bovet L."/>
            <person name="Goepfert S."/>
            <person name="Bakaher N."/>
            <person name="Peitsch M.C."/>
            <person name="Ivanov N.V."/>
        </authorList>
    </citation>
    <scope>NUCLEOTIDE SEQUENCE [LARGE SCALE GENOMIC DNA]</scope>
</reference>
<evidence type="ECO:0000313" key="3">
    <source>
        <dbReference type="RefSeq" id="XP_009764041.1"/>
    </source>
</evidence>
<dbReference type="InterPro" id="IPR004252">
    <property type="entry name" value="Probable_transposase_24"/>
</dbReference>
<evidence type="ECO:0000313" key="11">
    <source>
        <dbReference type="RefSeq" id="XP_009764050.1"/>
    </source>
</evidence>
<evidence type="ECO:0000313" key="2">
    <source>
        <dbReference type="Proteomes" id="UP000189701"/>
    </source>
</evidence>
<dbReference type="RefSeq" id="XP_009764041.1">
    <property type="nucleotide sequence ID" value="XM_009765739.1"/>
</dbReference>
<dbReference type="RefSeq" id="XP_009764044.1">
    <property type="nucleotide sequence ID" value="XM_009765742.1"/>
</dbReference>
<dbReference type="RefSeq" id="XP_009764053.1">
    <property type="nucleotide sequence ID" value="XM_009765751.1"/>
</dbReference>
<evidence type="ECO:0000313" key="12">
    <source>
        <dbReference type="RefSeq" id="XP_009764051.1"/>
    </source>
</evidence>
<sequence length="286" mass="33458">MSLTTKETVQAIRSEKEHLLKLIEEQPTIGPRSEANERHVEEQSVEEQIVDEQMQIDSTTPTANEQSEEQASGPATQKRKRGRTQMRSVHGRKMRNVITLNNLNQPIGPTKKDVREFGSFLGTLARTTTHCPLDILDWRKMDTKDDLWTSTKSKYDIPDATKTWTLYSIGNAWRRHKSQLKKDHYDAYQNDDVRMTKRPDYIPEYQFKELLKYWSFDKLQENRKKLKDPHTVGKTSFLVIRNELEKTKESVSLKDIFVATRARKPGRLYKDLDENTTTKIAEMEKN</sequence>
<reference evidence="3 4" key="2">
    <citation type="submission" date="2025-04" db="UniProtKB">
        <authorList>
            <consortium name="RefSeq"/>
        </authorList>
    </citation>
    <scope>IDENTIFICATION</scope>
    <source>
        <tissue evidence="3 4">Leaf</tissue>
    </source>
</reference>
<evidence type="ECO:0000313" key="7">
    <source>
        <dbReference type="RefSeq" id="XP_009764045.1"/>
    </source>
</evidence>
<name>A0A1U7VCF7_NICSY</name>
<dbReference type="PANTHER" id="PTHR33144">
    <property type="entry name" value="OS10G0409366 PROTEIN-RELATED"/>
    <property type="match status" value="1"/>
</dbReference>
<evidence type="ECO:0000313" key="8">
    <source>
        <dbReference type="RefSeq" id="XP_009764046.1"/>
    </source>
</evidence>
<dbReference type="RefSeq" id="XP_009764046.1">
    <property type="nucleotide sequence ID" value="XM_009765744.1"/>
</dbReference>
<proteinExistence type="predicted"/>
<dbReference type="RefSeq" id="XP_009764047.1">
    <property type="nucleotide sequence ID" value="XM_009765745.1"/>
</dbReference>
<evidence type="ECO:0000313" key="14">
    <source>
        <dbReference type="RefSeq" id="XP_009764053.1"/>
    </source>
</evidence>
<feature type="compositionally biased region" description="Basic residues" evidence="1">
    <location>
        <begin position="77"/>
        <end position="92"/>
    </location>
</feature>
<feature type="compositionally biased region" description="Polar residues" evidence="1">
    <location>
        <begin position="55"/>
        <end position="75"/>
    </location>
</feature>
<evidence type="ECO:0000313" key="4">
    <source>
        <dbReference type="RefSeq" id="XP_009764042.1"/>
    </source>
</evidence>
<dbReference type="RefSeq" id="XP_009764048.1">
    <property type="nucleotide sequence ID" value="XM_009765746.1"/>
</dbReference>
<dbReference type="PANTHER" id="PTHR33144:SF35">
    <property type="entry name" value="TRANSPOSASE, PTTA_EN_SPM, PLANT-RELATED"/>
    <property type="match status" value="1"/>
</dbReference>
<dbReference type="Proteomes" id="UP000189701">
    <property type="component" value="Unplaced"/>
</dbReference>
<keyword evidence="2" id="KW-1185">Reference proteome</keyword>
<dbReference type="RefSeq" id="XP_009764051.1">
    <property type="nucleotide sequence ID" value="XM_009765749.1"/>
</dbReference>
<evidence type="ECO:0000313" key="5">
    <source>
        <dbReference type="RefSeq" id="XP_009764043.1"/>
    </source>
</evidence>
<evidence type="ECO:0000313" key="9">
    <source>
        <dbReference type="RefSeq" id="XP_009764047.1"/>
    </source>
</evidence>
<evidence type="ECO:0000313" key="13">
    <source>
        <dbReference type="RefSeq" id="XP_009764052.1"/>
    </source>
</evidence>
<dbReference type="OrthoDB" id="1287670at2759"/>
<organism evidence="2 10">
    <name type="scientific">Nicotiana sylvestris</name>
    <name type="common">Wood tobacco</name>
    <name type="synonym">South American tobacco</name>
    <dbReference type="NCBI Taxonomy" id="4096"/>
    <lineage>
        <taxon>Eukaryota</taxon>
        <taxon>Viridiplantae</taxon>
        <taxon>Streptophyta</taxon>
        <taxon>Embryophyta</taxon>
        <taxon>Tracheophyta</taxon>
        <taxon>Spermatophyta</taxon>
        <taxon>Magnoliopsida</taxon>
        <taxon>eudicotyledons</taxon>
        <taxon>Gunneridae</taxon>
        <taxon>Pentapetalae</taxon>
        <taxon>asterids</taxon>
        <taxon>lamiids</taxon>
        <taxon>Solanales</taxon>
        <taxon>Solanaceae</taxon>
        <taxon>Nicotianoideae</taxon>
        <taxon>Nicotianeae</taxon>
        <taxon>Nicotiana</taxon>
    </lineage>
</organism>
<dbReference type="STRING" id="4096.A0A1U7VCF7"/>
<evidence type="ECO:0000313" key="15">
    <source>
        <dbReference type="RefSeq" id="XP_009764054.1"/>
    </source>
</evidence>
<dbReference type="RefSeq" id="XP_009764043.1">
    <property type="nucleotide sequence ID" value="XM_009765741.1"/>
</dbReference>
<accession>A0A1U7VCF7</accession>
<dbReference type="RefSeq" id="XP_009764050.1">
    <property type="nucleotide sequence ID" value="XM_009765748.1"/>
</dbReference>
<dbReference type="RefSeq" id="XP_009764054.1">
    <property type="nucleotide sequence ID" value="XM_009765752.1"/>
</dbReference>
<dbReference type="RefSeq" id="XP_009764042.1">
    <property type="nucleotide sequence ID" value="XM_009765740.1"/>
</dbReference>
<evidence type="ECO:0000313" key="6">
    <source>
        <dbReference type="RefSeq" id="XP_009764044.1"/>
    </source>
</evidence>
<dbReference type="Pfam" id="PF03004">
    <property type="entry name" value="Transposase_24"/>
    <property type="match status" value="1"/>
</dbReference>
<dbReference type="eggNOG" id="ENOG502R7VF">
    <property type="taxonomic scope" value="Eukaryota"/>
</dbReference>
<evidence type="ECO:0000256" key="1">
    <source>
        <dbReference type="SAM" id="MobiDB-lite"/>
    </source>
</evidence>
<evidence type="ECO:0000313" key="10">
    <source>
        <dbReference type="RefSeq" id="XP_009764048.1"/>
    </source>
</evidence>
<dbReference type="RefSeq" id="XP_009764045.1">
    <property type="nucleotide sequence ID" value="XM_009765743.1"/>
</dbReference>
<feature type="region of interest" description="Disordered" evidence="1">
    <location>
        <begin position="23"/>
        <end position="92"/>
    </location>
</feature>
<dbReference type="AlphaFoldDB" id="A0A1U7VCF7"/>
<protein>
    <submittedName>
        <fullName evidence="3 4">Uncharacterized protein LOC104215834 isoform X1</fullName>
    </submittedName>
</protein>